<dbReference type="EMBL" id="JABWUV010000005">
    <property type="protein sequence ID" value="KAF6355362.1"/>
    <property type="molecule type" value="Genomic_DNA"/>
</dbReference>
<accession>A0A7J7Y063</accession>
<gene>
    <name evidence="1" type="ORF">mMyoMyo1_011524</name>
</gene>
<evidence type="ECO:0000313" key="1">
    <source>
        <dbReference type="EMBL" id="KAF6355362.1"/>
    </source>
</evidence>
<dbReference type="AlphaFoldDB" id="A0A7J7Y063"/>
<dbReference type="Proteomes" id="UP000527355">
    <property type="component" value="Unassembled WGS sequence"/>
</dbReference>
<sequence length="133" mass="14608">MGLVILMLSTGPWLKGRQRTLKVSLVHLPTCPSGMAMVPTPEEKTGIKFYFSELGSITYSQHSWLLTRTEVGRMAKCQVNDFAEGQPGAAYDLLPAPCPLPLVHECTRQRQGDNLQDWGIPWGKGKLGIGLSV</sequence>
<protein>
    <submittedName>
        <fullName evidence="1">Uncharacterized protein</fullName>
    </submittedName>
</protein>
<evidence type="ECO:0000313" key="2">
    <source>
        <dbReference type="Proteomes" id="UP000527355"/>
    </source>
</evidence>
<proteinExistence type="predicted"/>
<reference evidence="1 2" key="1">
    <citation type="journal article" date="2020" name="Nature">
        <title>Six reference-quality genomes reveal evolution of bat adaptations.</title>
        <authorList>
            <person name="Jebb D."/>
            <person name="Huang Z."/>
            <person name="Pippel M."/>
            <person name="Hughes G.M."/>
            <person name="Lavrichenko K."/>
            <person name="Devanna P."/>
            <person name="Winkler S."/>
            <person name="Jermiin L.S."/>
            <person name="Skirmuntt E.C."/>
            <person name="Katzourakis A."/>
            <person name="Burkitt-Gray L."/>
            <person name="Ray D.A."/>
            <person name="Sullivan K.A.M."/>
            <person name="Roscito J.G."/>
            <person name="Kirilenko B.M."/>
            <person name="Davalos L.M."/>
            <person name="Corthals A.P."/>
            <person name="Power M.L."/>
            <person name="Jones G."/>
            <person name="Ransome R.D."/>
            <person name="Dechmann D.K.N."/>
            <person name="Locatelli A.G."/>
            <person name="Puechmaille S.J."/>
            <person name="Fedrigo O."/>
            <person name="Jarvis E.D."/>
            <person name="Hiller M."/>
            <person name="Vernes S.C."/>
            <person name="Myers E.W."/>
            <person name="Teeling E.C."/>
        </authorList>
    </citation>
    <scope>NUCLEOTIDE SEQUENCE [LARGE SCALE GENOMIC DNA]</scope>
    <source>
        <strain evidence="1">MMyoMyo1</strain>
        <tissue evidence="1">Flight muscle</tissue>
    </source>
</reference>
<comment type="caution">
    <text evidence="1">The sequence shown here is derived from an EMBL/GenBank/DDBJ whole genome shotgun (WGS) entry which is preliminary data.</text>
</comment>
<keyword evidence="2" id="KW-1185">Reference proteome</keyword>
<organism evidence="1 2">
    <name type="scientific">Myotis myotis</name>
    <name type="common">Greater mouse-eared bat</name>
    <name type="synonym">Vespertilio myotis</name>
    <dbReference type="NCBI Taxonomy" id="51298"/>
    <lineage>
        <taxon>Eukaryota</taxon>
        <taxon>Metazoa</taxon>
        <taxon>Chordata</taxon>
        <taxon>Craniata</taxon>
        <taxon>Vertebrata</taxon>
        <taxon>Euteleostomi</taxon>
        <taxon>Mammalia</taxon>
        <taxon>Eutheria</taxon>
        <taxon>Laurasiatheria</taxon>
        <taxon>Chiroptera</taxon>
        <taxon>Yangochiroptera</taxon>
        <taxon>Vespertilionidae</taxon>
        <taxon>Myotis</taxon>
    </lineage>
</organism>
<name>A0A7J7Y063_MYOMY</name>